<dbReference type="Proteomes" id="UP000660611">
    <property type="component" value="Unassembled WGS sequence"/>
</dbReference>
<dbReference type="Pfam" id="PF13191">
    <property type="entry name" value="AAA_16"/>
    <property type="match status" value="1"/>
</dbReference>
<dbReference type="SUPFAM" id="SSF46894">
    <property type="entry name" value="C-terminal effector domain of the bipartite response regulators"/>
    <property type="match status" value="1"/>
</dbReference>
<dbReference type="InterPro" id="IPR016032">
    <property type="entry name" value="Sig_transdc_resp-reg_C-effctor"/>
</dbReference>
<dbReference type="InterPro" id="IPR027417">
    <property type="entry name" value="P-loop_NTPase"/>
</dbReference>
<proteinExistence type="predicted"/>
<dbReference type="PANTHER" id="PTHR43214">
    <property type="entry name" value="TWO-COMPONENT RESPONSE REGULATOR"/>
    <property type="match status" value="1"/>
</dbReference>
<dbReference type="InterPro" id="IPR041664">
    <property type="entry name" value="AAA_16"/>
</dbReference>
<protein>
    <recommendedName>
        <fullName evidence="2">HTH luxR-type domain-containing protein</fullName>
    </recommendedName>
</protein>
<dbReference type="PRINTS" id="PR00038">
    <property type="entry name" value="HTHLUXR"/>
</dbReference>
<dbReference type="Pfam" id="PF00196">
    <property type="entry name" value="GerE"/>
    <property type="match status" value="1"/>
</dbReference>
<dbReference type="EMBL" id="BONQ01000157">
    <property type="protein sequence ID" value="GIG51653.1"/>
    <property type="molecule type" value="Genomic_DNA"/>
</dbReference>
<name>A0A919PZN4_9ACTN</name>
<evidence type="ECO:0000313" key="3">
    <source>
        <dbReference type="EMBL" id="GIG51653.1"/>
    </source>
</evidence>
<dbReference type="InterPro" id="IPR036388">
    <property type="entry name" value="WH-like_DNA-bd_sf"/>
</dbReference>
<dbReference type="InterPro" id="IPR039420">
    <property type="entry name" value="WalR-like"/>
</dbReference>
<dbReference type="AlphaFoldDB" id="A0A919PZN4"/>
<evidence type="ECO:0000259" key="2">
    <source>
        <dbReference type="PROSITE" id="PS50043"/>
    </source>
</evidence>
<gene>
    <name evidence="3" type="ORF">Dsi01nite_096940</name>
</gene>
<dbReference type="Gene3D" id="1.10.10.10">
    <property type="entry name" value="Winged helix-like DNA-binding domain superfamily/Winged helix DNA-binding domain"/>
    <property type="match status" value="1"/>
</dbReference>
<keyword evidence="1" id="KW-0238">DNA-binding</keyword>
<dbReference type="SUPFAM" id="SSF52540">
    <property type="entry name" value="P-loop containing nucleoside triphosphate hydrolases"/>
    <property type="match status" value="1"/>
</dbReference>
<evidence type="ECO:0000256" key="1">
    <source>
        <dbReference type="ARBA" id="ARBA00023125"/>
    </source>
</evidence>
<dbReference type="SMART" id="SM00421">
    <property type="entry name" value="HTH_LUXR"/>
    <property type="match status" value="1"/>
</dbReference>
<dbReference type="RefSeq" id="WP_203853250.1">
    <property type="nucleotide sequence ID" value="NZ_BAAAVW010000025.1"/>
</dbReference>
<dbReference type="PANTHER" id="PTHR43214:SF38">
    <property type="entry name" value="NITRATE_NITRITE RESPONSE REGULATOR PROTEIN NARL"/>
    <property type="match status" value="1"/>
</dbReference>
<dbReference type="GO" id="GO:0006355">
    <property type="term" value="P:regulation of DNA-templated transcription"/>
    <property type="evidence" value="ECO:0007669"/>
    <property type="project" value="InterPro"/>
</dbReference>
<organism evidence="3 4">
    <name type="scientific">Dactylosporangium siamense</name>
    <dbReference type="NCBI Taxonomy" id="685454"/>
    <lineage>
        <taxon>Bacteria</taxon>
        <taxon>Bacillati</taxon>
        <taxon>Actinomycetota</taxon>
        <taxon>Actinomycetes</taxon>
        <taxon>Micromonosporales</taxon>
        <taxon>Micromonosporaceae</taxon>
        <taxon>Dactylosporangium</taxon>
    </lineage>
</organism>
<accession>A0A919PZN4</accession>
<dbReference type="InterPro" id="IPR000792">
    <property type="entry name" value="Tscrpt_reg_LuxR_C"/>
</dbReference>
<sequence length="913" mass="95633">MLIERDHERDICCAALTRLRAGQGGVLAITGDLGTGKTALLAQAAELARADGVPVVAATANRVEQGLPRSLASRLWREVRARAATASTAAGGAGALLVTIDDLQWADDASLAWLNRLHRLAGRASGVTVLVALSVLDGDAGGERPEVRAALADADRTLRPARLSVAGVERLLTDAGVDRFAADRCHRLSGGNPSVVRAMAADAAGWSASAGPAGTAPPDVTGQAYRPLLRRVTAVVGALPEPLSAYLLHGVLLGTDAEAGLVARLAGLDDVDARTAARALRAMGLYGAAEPQPLLDAVVRHVVGTTICPESFAAGHQHAATALYRAGASAERVAAHLEQAVTLEPYAAGVLADAAASALARHDVTAAVRYLRVALRGLPPHGAERAQALVELAVAERCGNPATLVRRVLQALPSLPDDDARAAALARVPLTALQTGAEAAGAAIDDVLRRLHPELADPPATWGAGAGSWGPGALAQRLEARLWMSGWQDPKVPAAAAARLRGQETFPRTPAERELAGVLLFCATMSADMTAAELAPLAQLLFESLPADHETLTSIAPLLVASAVAAERVPALQPWLVEARLEHDAGPCRRVSAQVYAQLAFQQLHTGHPAAAAVSAGNALTVAPDGFCDDGLSVAMLFAVAAAVPDDRLRQRAAGLCHPELATAETGMLPMVSNLLYGAMLYDTEPQAALAALTECEQQLDTHGWRNRALFPTGSMIAPLLHRLGRPGEAIERIAEEHRLAAAWGSPAATGRTLRIWAELCRGRQALRLLDDAVDVLEGSANQLELARALLARGTRLLAGGRRNAGEDLRRGRQLAAAAGLSWLMEPVTEALQAHQEQLVPGFSSFTPAERTVTELVTAGLTNQAIAIRLEVSQRAVEKHLTNCYRKLGVANRSALKAVLNQIATQMSDGRFE</sequence>
<reference evidence="3" key="1">
    <citation type="submission" date="2021-01" db="EMBL/GenBank/DDBJ databases">
        <title>Whole genome shotgun sequence of Dactylosporangium siamense NBRC 106093.</title>
        <authorList>
            <person name="Komaki H."/>
            <person name="Tamura T."/>
        </authorList>
    </citation>
    <scope>NUCLEOTIDE SEQUENCE</scope>
    <source>
        <strain evidence="3">NBRC 106093</strain>
    </source>
</reference>
<comment type="caution">
    <text evidence="3">The sequence shown here is derived from an EMBL/GenBank/DDBJ whole genome shotgun (WGS) entry which is preliminary data.</text>
</comment>
<evidence type="ECO:0000313" key="4">
    <source>
        <dbReference type="Proteomes" id="UP000660611"/>
    </source>
</evidence>
<keyword evidence="4" id="KW-1185">Reference proteome</keyword>
<dbReference type="PROSITE" id="PS50043">
    <property type="entry name" value="HTH_LUXR_2"/>
    <property type="match status" value="1"/>
</dbReference>
<dbReference type="CDD" id="cd06170">
    <property type="entry name" value="LuxR_C_like"/>
    <property type="match status" value="1"/>
</dbReference>
<feature type="domain" description="HTH luxR-type" evidence="2">
    <location>
        <begin position="839"/>
        <end position="904"/>
    </location>
</feature>
<dbReference type="GO" id="GO:0003677">
    <property type="term" value="F:DNA binding"/>
    <property type="evidence" value="ECO:0007669"/>
    <property type="project" value="UniProtKB-KW"/>
</dbReference>